<reference evidence="1 2" key="1">
    <citation type="journal article" name="Front. Microbiol.">
        <title>Sugar Metabolism of the First Thermophilic Planctomycete Thermogutta terrifontis: Comparative Genomic and Transcriptomic Approaches.</title>
        <authorList>
            <person name="Elcheninov A.G."/>
            <person name="Menzel P."/>
            <person name="Gudbergsdottir S.R."/>
            <person name="Slesarev A.I."/>
            <person name="Kadnikov V.V."/>
            <person name="Krogh A."/>
            <person name="Bonch-Osmolovskaya E.A."/>
            <person name="Peng X."/>
            <person name="Kublanov I.V."/>
        </authorList>
    </citation>
    <scope>NUCLEOTIDE SEQUENCE [LARGE SCALE GENOMIC DNA]</scope>
    <source>
        <strain evidence="1 2">R1</strain>
    </source>
</reference>
<protein>
    <submittedName>
        <fullName evidence="1">Uncharacterized protein</fullName>
    </submittedName>
</protein>
<organism evidence="1 2">
    <name type="scientific">Thermogutta terrifontis</name>
    <dbReference type="NCBI Taxonomy" id="1331910"/>
    <lineage>
        <taxon>Bacteria</taxon>
        <taxon>Pseudomonadati</taxon>
        <taxon>Planctomycetota</taxon>
        <taxon>Planctomycetia</taxon>
        <taxon>Pirellulales</taxon>
        <taxon>Thermoguttaceae</taxon>
        <taxon>Thermogutta</taxon>
    </lineage>
</organism>
<proteinExistence type="predicted"/>
<name>A0A286RLF6_9BACT</name>
<accession>A0A286RLF6</accession>
<gene>
    <name evidence="1" type="ORF">THTE_4214</name>
</gene>
<dbReference type="EMBL" id="CP018477">
    <property type="protein sequence ID" value="ASV76815.1"/>
    <property type="molecule type" value="Genomic_DNA"/>
</dbReference>
<sequence length="39" mass="4351">MRRMIAGRFGGTQEILSRSAKPLNVLRGTGRCNGQRQSF</sequence>
<evidence type="ECO:0000313" key="1">
    <source>
        <dbReference type="EMBL" id="ASV76815.1"/>
    </source>
</evidence>
<dbReference type="Proteomes" id="UP000215086">
    <property type="component" value="Chromosome"/>
</dbReference>
<evidence type="ECO:0000313" key="2">
    <source>
        <dbReference type="Proteomes" id="UP000215086"/>
    </source>
</evidence>
<dbReference type="KEGG" id="ttf:THTE_4214"/>
<dbReference type="AlphaFoldDB" id="A0A286RLF6"/>
<keyword evidence="2" id="KW-1185">Reference proteome</keyword>